<dbReference type="RefSeq" id="WP_096432582.1">
    <property type="nucleotide sequence ID" value="NZ_AP018042.1"/>
</dbReference>
<dbReference type="Proteomes" id="UP000218267">
    <property type="component" value="Chromosome"/>
</dbReference>
<keyword evidence="1" id="KW-0472">Membrane</keyword>
<protein>
    <submittedName>
        <fullName evidence="2">Uncharacterized protein</fullName>
    </submittedName>
</protein>
<dbReference type="EMBL" id="AP018042">
    <property type="protein sequence ID" value="BAX82352.1"/>
    <property type="molecule type" value="Genomic_DNA"/>
</dbReference>
<feature type="transmembrane region" description="Helical" evidence="1">
    <location>
        <begin position="103"/>
        <end position="120"/>
    </location>
</feature>
<keyword evidence="1" id="KW-1133">Transmembrane helix</keyword>
<sequence length="176" mass="20792">MSRIDNIEHNKNMIETLTELLNQPGVRKALDSPIVFKQVDRFKVFLSSIILKALNRWTLTLKKYLKWSNLILINLVVFSYFAGKANAQTLSEWISVISDFDVWWGYQIIVNIIYVTGRFLRGILVFCLRVAFIVLCFWLLYRIFVWLSNKLSSFFNDDIEEEKIELEKSLLEKTIE</sequence>
<gene>
    <name evidence="2" type="ORF">ALGA_4061</name>
</gene>
<proteinExistence type="predicted"/>
<evidence type="ECO:0000313" key="2">
    <source>
        <dbReference type="EMBL" id="BAX82352.1"/>
    </source>
</evidence>
<dbReference type="AlphaFoldDB" id="A0A1Y1CQY3"/>
<dbReference type="KEGG" id="mbas:ALGA_4061"/>
<feature type="transmembrane region" description="Helical" evidence="1">
    <location>
        <begin position="127"/>
        <end position="147"/>
    </location>
</feature>
<accession>A0A1Y1CQY3</accession>
<feature type="transmembrane region" description="Helical" evidence="1">
    <location>
        <begin position="64"/>
        <end position="83"/>
    </location>
</feature>
<name>A0A1Y1CQY3_9BACT</name>
<evidence type="ECO:0000313" key="3">
    <source>
        <dbReference type="Proteomes" id="UP000218267"/>
    </source>
</evidence>
<keyword evidence="3" id="KW-1185">Reference proteome</keyword>
<organism evidence="2 3">
    <name type="scientific">Labilibaculum antarcticum</name>
    <dbReference type="NCBI Taxonomy" id="1717717"/>
    <lineage>
        <taxon>Bacteria</taxon>
        <taxon>Pseudomonadati</taxon>
        <taxon>Bacteroidota</taxon>
        <taxon>Bacteroidia</taxon>
        <taxon>Marinilabiliales</taxon>
        <taxon>Marinifilaceae</taxon>
        <taxon>Labilibaculum</taxon>
    </lineage>
</organism>
<evidence type="ECO:0000256" key="1">
    <source>
        <dbReference type="SAM" id="Phobius"/>
    </source>
</evidence>
<keyword evidence="1" id="KW-0812">Transmembrane</keyword>
<reference evidence="3" key="2">
    <citation type="journal article" date="2020" name="Antonie Van Leeuwenhoek">
        <title>Labilibaculum antarcticum sp. nov., a novel facultative anaerobic, psychrotorelant bacterium isolated from marine sediment of Antarctica.</title>
        <authorList>
            <person name="Watanabe M."/>
            <person name="Kojima H."/>
            <person name="Fukui M."/>
        </authorList>
    </citation>
    <scope>NUCLEOTIDE SEQUENCE [LARGE SCALE GENOMIC DNA]</scope>
    <source>
        <strain evidence="3">SPP2</strain>
    </source>
</reference>
<reference evidence="2 3" key="1">
    <citation type="journal article" date="2018" name="Mar. Genomics">
        <title>Complete genome sequence of Marinifilaceae bacterium strain SPP2, isolated from the Antarctic marine sediment.</title>
        <authorList>
            <person name="Watanabe M."/>
            <person name="Kojima H."/>
            <person name="Fukui M."/>
        </authorList>
    </citation>
    <scope>NUCLEOTIDE SEQUENCE [LARGE SCALE GENOMIC DNA]</scope>
    <source>
        <strain evidence="2 3">SPP2</strain>
    </source>
</reference>